<comment type="similarity">
    <text evidence="1">Belongs to the UPF0311 family.</text>
</comment>
<dbReference type="Proteomes" id="UP001596958">
    <property type="component" value="Unassembled WGS sequence"/>
</dbReference>
<dbReference type="EMBL" id="JBHTHU010000021">
    <property type="protein sequence ID" value="MFD0751842.1"/>
    <property type="molecule type" value="Genomic_DNA"/>
</dbReference>
<proteinExistence type="inferred from homology"/>
<dbReference type="RefSeq" id="WP_377102149.1">
    <property type="nucleotide sequence ID" value="NZ_JBHTHU010000021.1"/>
</dbReference>
<dbReference type="Pfam" id="PF11578">
    <property type="entry name" value="DUF3237"/>
    <property type="match status" value="1"/>
</dbReference>
<evidence type="ECO:0000313" key="2">
    <source>
        <dbReference type="EMBL" id="MFD0751842.1"/>
    </source>
</evidence>
<dbReference type="PANTHER" id="PTHR37315">
    <property type="entry name" value="UPF0311 PROTEIN BLR7842"/>
    <property type="match status" value="1"/>
</dbReference>
<evidence type="ECO:0000256" key="1">
    <source>
        <dbReference type="HAMAP-Rule" id="MF_00775"/>
    </source>
</evidence>
<organism evidence="2 3">
    <name type="scientific">Mucilaginibacter calamicampi</name>
    <dbReference type="NCBI Taxonomy" id="1302352"/>
    <lineage>
        <taxon>Bacteria</taxon>
        <taxon>Pseudomonadati</taxon>
        <taxon>Bacteroidota</taxon>
        <taxon>Sphingobacteriia</taxon>
        <taxon>Sphingobacteriales</taxon>
        <taxon>Sphingobacteriaceae</taxon>
        <taxon>Mucilaginibacter</taxon>
    </lineage>
</organism>
<gene>
    <name evidence="2" type="ORF">ACFQZS_16940</name>
</gene>
<comment type="caution">
    <text evidence="2">The sequence shown here is derived from an EMBL/GenBank/DDBJ whole genome shotgun (WGS) entry which is preliminary data.</text>
</comment>
<keyword evidence="3" id="KW-1185">Reference proteome</keyword>
<sequence length="152" mass="17034">MQPLLEFCFRISVDVTAGIQEVGTTAKGIRKIVPITGGSFEGPNIKGKVVAGGYDWQLLRSDEVVEIEARYMLQTDDGDLITITNAGLRHGPREVMQRLAKGEEVDVSEYYFRSIPVFETGNPEYAWLTRSVFIATGTRKPKQVLIDVWRIV</sequence>
<name>A0ABW2Z2A4_9SPHI</name>
<accession>A0ABW2Z2A4</accession>
<dbReference type="PANTHER" id="PTHR37315:SF1">
    <property type="entry name" value="UPF0311 PROTEIN BLR7842"/>
    <property type="match status" value="1"/>
</dbReference>
<evidence type="ECO:0000313" key="3">
    <source>
        <dbReference type="Proteomes" id="UP001596958"/>
    </source>
</evidence>
<reference evidence="3" key="1">
    <citation type="journal article" date="2019" name="Int. J. Syst. Evol. Microbiol.">
        <title>The Global Catalogue of Microorganisms (GCM) 10K type strain sequencing project: providing services to taxonomists for standard genome sequencing and annotation.</title>
        <authorList>
            <consortium name="The Broad Institute Genomics Platform"/>
            <consortium name="The Broad Institute Genome Sequencing Center for Infectious Disease"/>
            <person name="Wu L."/>
            <person name="Ma J."/>
        </authorList>
    </citation>
    <scope>NUCLEOTIDE SEQUENCE [LARGE SCALE GENOMIC DNA]</scope>
    <source>
        <strain evidence="3">CCUG 63418</strain>
    </source>
</reference>
<dbReference type="HAMAP" id="MF_00775">
    <property type="entry name" value="UPF0311"/>
    <property type="match status" value="1"/>
</dbReference>
<dbReference type="InterPro" id="IPR020915">
    <property type="entry name" value="UPF0311"/>
</dbReference>
<dbReference type="Gene3D" id="2.40.160.20">
    <property type="match status" value="1"/>
</dbReference>
<protein>
    <recommendedName>
        <fullName evidence="1">UPF0311 protein ACFQZS_16940</fullName>
    </recommendedName>
</protein>